<dbReference type="GO" id="GO:0016811">
    <property type="term" value="F:hydrolase activity, acting on carbon-nitrogen (but not peptide) bonds, in linear amides"/>
    <property type="evidence" value="ECO:0007669"/>
    <property type="project" value="TreeGrafter"/>
</dbReference>
<reference evidence="1 2" key="1">
    <citation type="submission" date="2019-12" db="EMBL/GenBank/DDBJ databases">
        <title>Mucilaginibacter sp. HMF7410 genome sequencing and assembly.</title>
        <authorList>
            <person name="Kang H."/>
            <person name="Cha I."/>
            <person name="Kim H."/>
            <person name="Joh K."/>
        </authorList>
    </citation>
    <scope>NUCLEOTIDE SEQUENCE [LARGE SCALE GENOMIC DNA]</scope>
    <source>
        <strain evidence="1 2">HMF7410</strain>
    </source>
</reference>
<dbReference type="PANTHER" id="PTHR12993">
    <property type="entry name" value="N-ACETYLGLUCOSAMINYL-PHOSPHATIDYLINOSITOL DE-N-ACETYLASE-RELATED"/>
    <property type="match status" value="1"/>
</dbReference>
<organism evidence="1 2">
    <name type="scientific">Mucilaginibacter arboris</name>
    <dbReference type="NCBI Taxonomy" id="2682090"/>
    <lineage>
        <taxon>Bacteria</taxon>
        <taxon>Pseudomonadati</taxon>
        <taxon>Bacteroidota</taxon>
        <taxon>Sphingobacteriia</taxon>
        <taxon>Sphingobacteriales</taxon>
        <taxon>Sphingobacteriaceae</taxon>
        <taxon>Mucilaginibacter</taxon>
    </lineage>
</organism>
<sequence length="250" mass="28264">MVSKIERNEWQQQAVEITLNDLKHFGTTVIIAPHPDDESLGCGGTIALLRQLGLPVHVIFVSDGSRSHPNSKKYPAERLRQLRETEALDALKILNVPAANASFMRLKDTAVPNQKDPGFDAAVQQMLASLRQIKPETVLVTWEKDLHHDHQSSFQILKKSVIQLEKQPRILQYLIWIWELGKQKDLPGKQSIKWFRVDIETVAALKKNAVAAHVSQVGRLIDDDPEGFILSPEILAHFDYTDELFIEATV</sequence>
<dbReference type="RefSeq" id="WP_157567788.1">
    <property type="nucleotide sequence ID" value="NZ_WPIK01000011.1"/>
</dbReference>
<dbReference type="InterPro" id="IPR024078">
    <property type="entry name" value="LmbE-like_dom_sf"/>
</dbReference>
<evidence type="ECO:0000313" key="1">
    <source>
        <dbReference type="EMBL" id="MVN22491.1"/>
    </source>
</evidence>
<accession>A0A7K1SYV3</accession>
<dbReference type="Proteomes" id="UP000462014">
    <property type="component" value="Unassembled WGS sequence"/>
</dbReference>
<gene>
    <name evidence="1" type="ORF">GO621_13205</name>
</gene>
<dbReference type="AlphaFoldDB" id="A0A7K1SYV3"/>
<dbReference type="Gene3D" id="3.40.50.10320">
    <property type="entry name" value="LmbE-like"/>
    <property type="match status" value="1"/>
</dbReference>
<keyword evidence="2" id="KW-1185">Reference proteome</keyword>
<name>A0A7K1SYV3_9SPHI</name>
<proteinExistence type="predicted"/>
<protein>
    <submittedName>
        <fullName evidence="1">PIG-L family deacetylase</fullName>
    </submittedName>
</protein>
<dbReference type="InterPro" id="IPR003737">
    <property type="entry name" value="GlcNAc_PI_deacetylase-related"/>
</dbReference>
<dbReference type="EMBL" id="WPIK01000011">
    <property type="protein sequence ID" value="MVN22491.1"/>
    <property type="molecule type" value="Genomic_DNA"/>
</dbReference>
<dbReference type="SUPFAM" id="SSF102588">
    <property type="entry name" value="LmbE-like"/>
    <property type="match status" value="1"/>
</dbReference>
<dbReference type="Pfam" id="PF02585">
    <property type="entry name" value="PIG-L"/>
    <property type="match status" value="1"/>
</dbReference>
<comment type="caution">
    <text evidence="1">The sequence shown here is derived from an EMBL/GenBank/DDBJ whole genome shotgun (WGS) entry which is preliminary data.</text>
</comment>
<evidence type="ECO:0000313" key="2">
    <source>
        <dbReference type="Proteomes" id="UP000462014"/>
    </source>
</evidence>
<dbReference type="PANTHER" id="PTHR12993:SF29">
    <property type="entry name" value="BLR3841 PROTEIN"/>
    <property type="match status" value="1"/>
</dbReference>